<accession>A0AAW0R4V3</accession>
<dbReference type="AlphaFoldDB" id="A0AAW0R4V3"/>
<evidence type="ECO:0000256" key="1">
    <source>
        <dbReference type="SAM" id="MobiDB-lite"/>
    </source>
</evidence>
<feature type="compositionally biased region" description="Basic and acidic residues" evidence="1">
    <location>
        <begin position="43"/>
        <end position="55"/>
    </location>
</feature>
<evidence type="ECO:0000313" key="3">
    <source>
        <dbReference type="Proteomes" id="UP001392437"/>
    </source>
</evidence>
<keyword evidence="3" id="KW-1185">Reference proteome</keyword>
<evidence type="ECO:0000313" key="2">
    <source>
        <dbReference type="EMBL" id="KAK8123916.1"/>
    </source>
</evidence>
<name>A0AAW0R4V3_9PEZI</name>
<dbReference type="EMBL" id="JAQQWP010000003">
    <property type="protein sequence ID" value="KAK8123916.1"/>
    <property type="molecule type" value="Genomic_DNA"/>
</dbReference>
<sequence>MGFRSSLFRKGPTTPGSKELHLPMRNKYDNVLCSNTSPSRTMEMNEKGSERRKETAMMATPPAATEDRHDDGGYDAAAQYFADTFGTLEDETLNWMQRIREGLRIYAIEALKYLEVGDILLLRRQARAALDCLDSINMSTEKIQHQK</sequence>
<reference evidence="2 3" key="1">
    <citation type="submission" date="2023-01" db="EMBL/GenBank/DDBJ databases">
        <title>Analysis of 21 Apiospora genomes using comparative genomics revels a genus with tremendous synthesis potential of carbohydrate active enzymes and secondary metabolites.</title>
        <authorList>
            <person name="Sorensen T."/>
        </authorList>
    </citation>
    <scope>NUCLEOTIDE SEQUENCE [LARGE SCALE GENOMIC DNA]</scope>
    <source>
        <strain evidence="2 3">CBS 117206</strain>
    </source>
</reference>
<feature type="region of interest" description="Disordered" evidence="1">
    <location>
        <begin position="1"/>
        <end position="22"/>
    </location>
</feature>
<organism evidence="2 3">
    <name type="scientific">Apiospora kogelbergensis</name>
    <dbReference type="NCBI Taxonomy" id="1337665"/>
    <lineage>
        <taxon>Eukaryota</taxon>
        <taxon>Fungi</taxon>
        <taxon>Dikarya</taxon>
        <taxon>Ascomycota</taxon>
        <taxon>Pezizomycotina</taxon>
        <taxon>Sordariomycetes</taxon>
        <taxon>Xylariomycetidae</taxon>
        <taxon>Amphisphaeriales</taxon>
        <taxon>Apiosporaceae</taxon>
        <taxon>Apiospora</taxon>
    </lineage>
</organism>
<gene>
    <name evidence="2" type="ORF">PG999_003834</name>
</gene>
<dbReference type="Proteomes" id="UP001392437">
    <property type="component" value="Unassembled WGS sequence"/>
</dbReference>
<protein>
    <submittedName>
        <fullName evidence="2">Uncharacterized protein</fullName>
    </submittedName>
</protein>
<comment type="caution">
    <text evidence="2">The sequence shown here is derived from an EMBL/GenBank/DDBJ whole genome shotgun (WGS) entry which is preliminary data.</text>
</comment>
<proteinExistence type="predicted"/>
<feature type="region of interest" description="Disordered" evidence="1">
    <location>
        <begin position="35"/>
        <end position="72"/>
    </location>
</feature>